<proteinExistence type="predicted"/>
<dbReference type="PANTHER" id="PTHR47074:SF75">
    <property type="entry name" value="RNASE H TYPE-1 DOMAIN-CONTAINING PROTEIN"/>
    <property type="match status" value="1"/>
</dbReference>
<comment type="caution">
    <text evidence="2">The sequence shown here is derived from an EMBL/GenBank/DDBJ whole genome shotgun (WGS) entry which is preliminary data.</text>
</comment>
<organism evidence="2 3">
    <name type="scientific">Lithocarpus litseifolius</name>
    <dbReference type="NCBI Taxonomy" id="425828"/>
    <lineage>
        <taxon>Eukaryota</taxon>
        <taxon>Viridiplantae</taxon>
        <taxon>Streptophyta</taxon>
        <taxon>Embryophyta</taxon>
        <taxon>Tracheophyta</taxon>
        <taxon>Spermatophyta</taxon>
        <taxon>Magnoliopsida</taxon>
        <taxon>eudicotyledons</taxon>
        <taxon>Gunneridae</taxon>
        <taxon>Pentapetalae</taxon>
        <taxon>rosids</taxon>
        <taxon>fabids</taxon>
        <taxon>Fagales</taxon>
        <taxon>Fagaceae</taxon>
        <taxon>Lithocarpus</taxon>
    </lineage>
</organism>
<keyword evidence="3" id="KW-1185">Reference proteome</keyword>
<dbReference type="GO" id="GO:0004523">
    <property type="term" value="F:RNA-DNA hybrid ribonuclease activity"/>
    <property type="evidence" value="ECO:0007669"/>
    <property type="project" value="InterPro"/>
</dbReference>
<evidence type="ECO:0000313" key="2">
    <source>
        <dbReference type="EMBL" id="KAL0009904.1"/>
    </source>
</evidence>
<dbReference type="InterPro" id="IPR012337">
    <property type="entry name" value="RNaseH-like_sf"/>
</dbReference>
<evidence type="ECO:0000313" key="3">
    <source>
        <dbReference type="Proteomes" id="UP001459277"/>
    </source>
</evidence>
<dbReference type="GO" id="GO:0003676">
    <property type="term" value="F:nucleic acid binding"/>
    <property type="evidence" value="ECO:0007669"/>
    <property type="project" value="InterPro"/>
</dbReference>
<dbReference type="AlphaFoldDB" id="A0AAW2DIG2"/>
<reference evidence="2 3" key="1">
    <citation type="submission" date="2024-01" db="EMBL/GenBank/DDBJ databases">
        <title>A telomere-to-telomere, gap-free genome of sweet tea (Lithocarpus litseifolius).</title>
        <authorList>
            <person name="Zhou J."/>
        </authorList>
    </citation>
    <scope>NUCLEOTIDE SEQUENCE [LARGE SCALE GENOMIC DNA]</scope>
    <source>
        <strain evidence="2">Zhou-2022a</strain>
        <tissue evidence="2">Leaf</tissue>
    </source>
</reference>
<evidence type="ECO:0000259" key="1">
    <source>
        <dbReference type="Pfam" id="PF13456"/>
    </source>
</evidence>
<dbReference type="PANTHER" id="PTHR47074">
    <property type="entry name" value="BNAC02G40300D PROTEIN"/>
    <property type="match status" value="1"/>
</dbReference>
<dbReference type="InterPro" id="IPR044730">
    <property type="entry name" value="RNase_H-like_dom_plant"/>
</dbReference>
<feature type="domain" description="RNase H type-1" evidence="1">
    <location>
        <begin position="24"/>
        <end position="86"/>
    </location>
</feature>
<dbReference type="Pfam" id="PF13456">
    <property type="entry name" value="RVT_3"/>
    <property type="match status" value="1"/>
</dbReference>
<dbReference type="SUPFAM" id="SSF53098">
    <property type="entry name" value="Ribonuclease H-like"/>
    <property type="match status" value="1"/>
</dbReference>
<gene>
    <name evidence="2" type="ORF">SO802_005012</name>
</gene>
<dbReference type="EMBL" id="JAZDWU010000002">
    <property type="protein sequence ID" value="KAL0009904.1"/>
    <property type="molecule type" value="Genomic_DNA"/>
</dbReference>
<dbReference type="Proteomes" id="UP001459277">
    <property type="component" value="Unassembled WGS sequence"/>
</dbReference>
<protein>
    <recommendedName>
        <fullName evidence="1">RNase H type-1 domain-containing protein</fullName>
    </recommendedName>
</protein>
<accession>A0AAW2DIG2</accession>
<dbReference type="InterPro" id="IPR002156">
    <property type="entry name" value="RNaseH_domain"/>
</dbReference>
<dbReference type="CDD" id="cd06222">
    <property type="entry name" value="RNase_H_like"/>
    <property type="match status" value="1"/>
</dbReference>
<name>A0AAW2DIG2_9ROSI</name>
<dbReference type="InterPro" id="IPR052929">
    <property type="entry name" value="RNase_H-like_EbsB-rel"/>
</dbReference>
<dbReference type="InterPro" id="IPR036397">
    <property type="entry name" value="RNaseH_sf"/>
</dbReference>
<dbReference type="Gene3D" id="3.30.420.10">
    <property type="entry name" value="Ribonuclease H-like superfamily/Ribonuclease H"/>
    <property type="match status" value="1"/>
</dbReference>
<sequence length="100" mass="10712">MDFPPMQSIPTGWSVPPPGVFKVNVDGACSIDSGVSLGVGVVIRDGSGMVIAAFSKLLPSNFPAEWMELYAIEQGLLLAQEMELPQSHDGIKFSFGYACY</sequence>